<dbReference type="Pfam" id="PF02861">
    <property type="entry name" value="Clp_N"/>
    <property type="match status" value="2"/>
</dbReference>
<name>A0A0K0X9C7_MYCGD</name>
<evidence type="ECO:0000313" key="3">
    <source>
        <dbReference type="EMBL" id="AKS33981.1"/>
    </source>
</evidence>
<dbReference type="RefSeq" id="WP_049746430.1">
    <property type="nucleotide sequence ID" value="NZ_CP012150.1"/>
</dbReference>
<dbReference type="GO" id="GO:0006508">
    <property type="term" value="P:proteolysis"/>
    <property type="evidence" value="ECO:0007669"/>
    <property type="project" value="UniProtKB-KW"/>
</dbReference>
<dbReference type="KEGG" id="mgo:AFA91_21160"/>
<dbReference type="EMBL" id="CP012150">
    <property type="protein sequence ID" value="AKS33981.1"/>
    <property type="molecule type" value="Genomic_DNA"/>
</dbReference>
<dbReference type="STRING" id="134601.AFA91_21160"/>
<accession>A0A0K0X9C7</accession>
<evidence type="ECO:0000313" key="4">
    <source>
        <dbReference type="Proteomes" id="UP000062255"/>
    </source>
</evidence>
<dbReference type="GO" id="GO:0008233">
    <property type="term" value="F:peptidase activity"/>
    <property type="evidence" value="ECO:0007669"/>
    <property type="project" value="UniProtKB-KW"/>
</dbReference>
<keyword evidence="3" id="KW-0378">Hydrolase</keyword>
<dbReference type="Proteomes" id="UP000062255">
    <property type="component" value="Chromosome"/>
</dbReference>
<keyword evidence="1" id="KW-0677">Repeat</keyword>
<dbReference type="PANTHER" id="PTHR47016">
    <property type="entry name" value="ATP-DEPENDENT CLP PROTEASE ATP-BINDING SUBUNIT CLPT1, CHLOROPLASTIC"/>
    <property type="match status" value="1"/>
</dbReference>
<dbReference type="OrthoDB" id="3628183at2"/>
<evidence type="ECO:0000259" key="2">
    <source>
        <dbReference type="PROSITE" id="PS51903"/>
    </source>
</evidence>
<evidence type="ECO:0000256" key="1">
    <source>
        <dbReference type="PROSITE-ProRule" id="PRU01251"/>
    </source>
</evidence>
<gene>
    <name evidence="3" type="ORF">AFA91_21160</name>
</gene>
<reference evidence="3 4" key="1">
    <citation type="submission" date="2015-07" db="EMBL/GenBank/DDBJ databases">
        <title>Complete genome sequence of Mycobacterium goodii X7B, a facultative thermophilic biodesulfurizing bacterium.</title>
        <authorList>
            <person name="Yu B."/>
            <person name="Li F."/>
            <person name="Xu P."/>
        </authorList>
    </citation>
    <scope>NUCLEOTIDE SEQUENCE [LARGE SCALE GENOMIC DNA]</scope>
    <source>
        <strain evidence="3 4">X7B</strain>
    </source>
</reference>
<dbReference type="PROSITE" id="PS51903">
    <property type="entry name" value="CLP_R"/>
    <property type="match status" value="1"/>
</dbReference>
<sequence length="188" mass="20730">MFERFSRQARISVVLAQEEARELQCDEIRPEHLLVGVLQSAGRDLAALLAGHGLTAEAVRARLESAATPEDETFERDADALRSLGIDLHAVRDSVSRSFGADAWDGALRRSGRRRRRRGHIPFTKPAKKALELALREAIAHKDSEIGSEYVLLGILRGADDYTLSLITAHVDIARLRSDIDDLLEAAA</sequence>
<dbReference type="AlphaFoldDB" id="A0A0K0X9C7"/>
<dbReference type="InterPro" id="IPR044217">
    <property type="entry name" value="CLPT1/2"/>
</dbReference>
<dbReference type="PATRIC" id="fig|134601.6.peg.4373"/>
<dbReference type="Gene3D" id="1.10.1780.10">
    <property type="entry name" value="Clp, N-terminal domain"/>
    <property type="match status" value="2"/>
</dbReference>
<dbReference type="InterPro" id="IPR036628">
    <property type="entry name" value="Clp_N_dom_sf"/>
</dbReference>
<dbReference type="SUPFAM" id="SSF81923">
    <property type="entry name" value="Double Clp-N motif"/>
    <property type="match status" value="2"/>
</dbReference>
<dbReference type="PANTHER" id="PTHR47016:SF5">
    <property type="entry name" value="CLP DOMAIN SUPERFAMILY PROTEIN"/>
    <property type="match status" value="1"/>
</dbReference>
<protein>
    <submittedName>
        <fullName evidence="3">Clp protease</fullName>
    </submittedName>
</protein>
<organism evidence="3 4">
    <name type="scientific">Mycolicibacterium goodii</name>
    <name type="common">Mycobacterium goodii</name>
    <dbReference type="NCBI Taxonomy" id="134601"/>
    <lineage>
        <taxon>Bacteria</taxon>
        <taxon>Bacillati</taxon>
        <taxon>Actinomycetota</taxon>
        <taxon>Actinomycetes</taxon>
        <taxon>Mycobacteriales</taxon>
        <taxon>Mycobacteriaceae</taxon>
        <taxon>Mycolicibacterium</taxon>
    </lineage>
</organism>
<feature type="domain" description="Clp R" evidence="2">
    <location>
        <begin position="2"/>
        <end position="186"/>
    </location>
</feature>
<proteinExistence type="predicted"/>
<dbReference type="InterPro" id="IPR004176">
    <property type="entry name" value="Clp_R_N"/>
</dbReference>
<keyword evidence="3" id="KW-0645">Protease</keyword>